<name>A0A5B6V3Q0_9ROSI</name>
<organism evidence="1 2">
    <name type="scientific">Gossypium australe</name>
    <dbReference type="NCBI Taxonomy" id="47621"/>
    <lineage>
        <taxon>Eukaryota</taxon>
        <taxon>Viridiplantae</taxon>
        <taxon>Streptophyta</taxon>
        <taxon>Embryophyta</taxon>
        <taxon>Tracheophyta</taxon>
        <taxon>Spermatophyta</taxon>
        <taxon>Magnoliopsida</taxon>
        <taxon>eudicotyledons</taxon>
        <taxon>Gunneridae</taxon>
        <taxon>Pentapetalae</taxon>
        <taxon>rosids</taxon>
        <taxon>malvids</taxon>
        <taxon>Malvales</taxon>
        <taxon>Malvaceae</taxon>
        <taxon>Malvoideae</taxon>
        <taxon>Gossypium</taxon>
    </lineage>
</organism>
<comment type="caution">
    <text evidence="1">The sequence shown here is derived from an EMBL/GenBank/DDBJ whole genome shotgun (WGS) entry which is preliminary data.</text>
</comment>
<gene>
    <name evidence="1" type="ORF">EPI10_008097</name>
</gene>
<protein>
    <submittedName>
        <fullName evidence="1">Protein root UVB sensitive 5-like isoform X4</fullName>
    </submittedName>
</protein>
<reference evidence="2" key="1">
    <citation type="journal article" date="2019" name="Plant Biotechnol. J.">
        <title>Genome sequencing of the Australian wild diploid species Gossypium australe highlights disease resistance and delayed gland morphogenesis.</title>
        <authorList>
            <person name="Cai Y."/>
            <person name="Cai X."/>
            <person name="Wang Q."/>
            <person name="Wang P."/>
            <person name="Zhang Y."/>
            <person name="Cai C."/>
            <person name="Xu Y."/>
            <person name="Wang K."/>
            <person name="Zhou Z."/>
            <person name="Wang C."/>
            <person name="Geng S."/>
            <person name="Li B."/>
            <person name="Dong Q."/>
            <person name="Hou Y."/>
            <person name="Wang H."/>
            <person name="Ai P."/>
            <person name="Liu Z."/>
            <person name="Yi F."/>
            <person name="Sun M."/>
            <person name="An G."/>
            <person name="Cheng J."/>
            <person name="Zhang Y."/>
            <person name="Shi Q."/>
            <person name="Xie Y."/>
            <person name="Shi X."/>
            <person name="Chang Y."/>
            <person name="Huang F."/>
            <person name="Chen Y."/>
            <person name="Hong S."/>
            <person name="Mi L."/>
            <person name="Sun Q."/>
            <person name="Zhang L."/>
            <person name="Zhou B."/>
            <person name="Peng R."/>
            <person name="Zhang X."/>
            <person name="Liu F."/>
        </authorList>
    </citation>
    <scope>NUCLEOTIDE SEQUENCE [LARGE SCALE GENOMIC DNA]</scope>
    <source>
        <strain evidence="2">cv. PA1801</strain>
    </source>
</reference>
<dbReference type="AlphaFoldDB" id="A0A5B6V3Q0"/>
<proteinExistence type="predicted"/>
<sequence>MSLSYSLQLLFPSPVFLSPRNTIEKRLGNLRTLHSSKEGGQQHTENDRSQDQVILLERYGNGTIKRFIP</sequence>
<dbReference type="OrthoDB" id="364779at2759"/>
<dbReference type="EMBL" id="SMMG02000008">
    <property type="protein sequence ID" value="KAA3463775.1"/>
    <property type="molecule type" value="Genomic_DNA"/>
</dbReference>
<dbReference type="Proteomes" id="UP000325315">
    <property type="component" value="Unassembled WGS sequence"/>
</dbReference>
<keyword evidence="2" id="KW-1185">Reference proteome</keyword>
<evidence type="ECO:0000313" key="2">
    <source>
        <dbReference type="Proteomes" id="UP000325315"/>
    </source>
</evidence>
<accession>A0A5B6V3Q0</accession>
<evidence type="ECO:0000313" key="1">
    <source>
        <dbReference type="EMBL" id="KAA3463775.1"/>
    </source>
</evidence>